<dbReference type="STRING" id="1560234.SP90_13380"/>
<dbReference type="AlphaFoldDB" id="A0A1B7XAC4"/>
<protein>
    <submittedName>
        <fullName evidence="1">Uncharacterized protein</fullName>
    </submittedName>
</protein>
<dbReference type="OrthoDB" id="5471332at2"/>
<name>A0A1B7XAC4_9BACT</name>
<evidence type="ECO:0000313" key="2">
    <source>
        <dbReference type="Proteomes" id="UP000091979"/>
    </source>
</evidence>
<reference evidence="1 2" key="1">
    <citation type="submission" date="2015-01" db="EMBL/GenBank/DDBJ databases">
        <title>Desulfovibrio sp. JC271 draft genome sequence.</title>
        <authorList>
            <person name="Shivani Y."/>
            <person name="Subhash Y."/>
            <person name="Sasikala C."/>
            <person name="Ramana C.V."/>
        </authorList>
    </citation>
    <scope>NUCLEOTIDE SEQUENCE [LARGE SCALE GENOMIC DNA]</scope>
    <source>
        <strain evidence="1 2">JC271</strain>
    </source>
</reference>
<dbReference type="NCBIfam" id="NF045682">
    <property type="entry name" value="DVU0772_fam"/>
    <property type="match status" value="1"/>
</dbReference>
<keyword evidence="2" id="KW-1185">Reference proteome</keyword>
<dbReference type="RefSeq" id="WP_066857238.1">
    <property type="nucleotide sequence ID" value="NZ_JXMS01000027.1"/>
</dbReference>
<proteinExistence type="predicted"/>
<evidence type="ECO:0000313" key="1">
    <source>
        <dbReference type="EMBL" id="OBQ46282.1"/>
    </source>
</evidence>
<dbReference type="PATRIC" id="fig|1560234.3.peg.1791"/>
<dbReference type="EMBL" id="JXMS01000027">
    <property type="protein sequence ID" value="OBQ46282.1"/>
    <property type="molecule type" value="Genomic_DNA"/>
</dbReference>
<accession>A0A1B7XAC4</accession>
<dbReference type="InterPro" id="IPR059223">
    <property type="entry name" value="DVU0772-like"/>
</dbReference>
<organism evidence="1 2">
    <name type="scientific">Halodesulfovibrio spirochaetisodalis</name>
    <dbReference type="NCBI Taxonomy" id="1560234"/>
    <lineage>
        <taxon>Bacteria</taxon>
        <taxon>Pseudomonadati</taxon>
        <taxon>Thermodesulfobacteriota</taxon>
        <taxon>Desulfovibrionia</taxon>
        <taxon>Desulfovibrionales</taxon>
        <taxon>Desulfovibrionaceae</taxon>
        <taxon>Halodesulfovibrio</taxon>
    </lineage>
</organism>
<comment type="caution">
    <text evidence="1">The sequence shown here is derived from an EMBL/GenBank/DDBJ whole genome shotgun (WGS) entry which is preliminary data.</text>
</comment>
<gene>
    <name evidence="1" type="ORF">SP90_13380</name>
</gene>
<sequence length="115" mass="13434">MSNLSQFSDLQIDWNMSPEHAVTMYLEWGNNDWHAEYPPVRSKSDYSTYFVVDTWGDQPVVRLVRRNSEAAIDLIEVPLPPRVANAFLAEYGDLKGLFEPTPEIKKWLKKELYEK</sequence>
<dbReference type="Proteomes" id="UP000091979">
    <property type="component" value="Unassembled WGS sequence"/>
</dbReference>